<dbReference type="PANTHER" id="PTHR36576:SF1">
    <property type="entry name" value="UPF0654 PROTEIN C11D3.01C-RELATED"/>
    <property type="match status" value="1"/>
</dbReference>
<accession>A0A238FGR3</accession>
<dbReference type="AlphaFoldDB" id="A0A238FGR3"/>
<dbReference type="EMBL" id="FMSP01000017">
    <property type="protein sequence ID" value="SCV73002.1"/>
    <property type="molecule type" value="Genomic_DNA"/>
</dbReference>
<dbReference type="InterPro" id="IPR018824">
    <property type="entry name" value="Conidiation-specific_6"/>
</dbReference>
<gene>
    <name evidence="2" type="ORF">BQ2448_6927</name>
</gene>
<dbReference type="GO" id="GO:0005737">
    <property type="term" value="C:cytoplasm"/>
    <property type="evidence" value="ECO:0007669"/>
    <property type="project" value="TreeGrafter"/>
</dbReference>
<proteinExistence type="predicted"/>
<reference evidence="3" key="1">
    <citation type="submission" date="2016-09" db="EMBL/GenBank/DDBJ databases">
        <authorList>
            <person name="Jeantristanb JTB J.-T."/>
            <person name="Ricardo R."/>
        </authorList>
    </citation>
    <scope>NUCLEOTIDE SEQUENCE [LARGE SCALE GENOMIC DNA]</scope>
</reference>
<feature type="compositionally biased region" description="Basic and acidic residues" evidence="1">
    <location>
        <begin position="98"/>
        <end position="114"/>
    </location>
</feature>
<protein>
    <submittedName>
        <fullName evidence="2">BQ2448_6927 protein</fullName>
    </submittedName>
</protein>
<keyword evidence="3" id="KW-1185">Reference proteome</keyword>
<dbReference type="OrthoDB" id="5419162at2759"/>
<evidence type="ECO:0000313" key="2">
    <source>
        <dbReference type="EMBL" id="SCV73002.1"/>
    </source>
</evidence>
<dbReference type="Pfam" id="PF10346">
    <property type="entry name" value="Con-6"/>
    <property type="match status" value="2"/>
</dbReference>
<dbReference type="InterPro" id="IPR052670">
    <property type="entry name" value="UPF0654_domain"/>
</dbReference>
<dbReference type="Proteomes" id="UP000198372">
    <property type="component" value="Unassembled WGS sequence"/>
</dbReference>
<name>A0A238FGR3_9BASI</name>
<dbReference type="PANTHER" id="PTHR36576">
    <property type="entry name" value="UPF0654 PROTEIN C11D3.01C-RELATED"/>
    <property type="match status" value="1"/>
</dbReference>
<organism evidence="2 3">
    <name type="scientific">Microbotryum intermedium</name>
    <dbReference type="NCBI Taxonomy" id="269621"/>
    <lineage>
        <taxon>Eukaryota</taxon>
        <taxon>Fungi</taxon>
        <taxon>Dikarya</taxon>
        <taxon>Basidiomycota</taxon>
        <taxon>Pucciniomycotina</taxon>
        <taxon>Microbotryomycetes</taxon>
        <taxon>Microbotryales</taxon>
        <taxon>Microbotryaceae</taxon>
        <taxon>Microbotryum</taxon>
    </lineage>
</organism>
<evidence type="ECO:0000256" key="1">
    <source>
        <dbReference type="SAM" id="MobiDB-lite"/>
    </source>
</evidence>
<evidence type="ECO:0000313" key="3">
    <source>
        <dbReference type="Proteomes" id="UP000198372"/>
    </source>
</evidence>
<sequence>MSEHVTLVKGDKVIEKIGDQVVAEKDYVRVLSGYKATAHKENLPEETRKHAEAMIEQLEKSHAASVGEGVAGDDDEIKHQHRVAGGLKASIKNSNVSEEAKQSAQERLEKMGEA</sequence>
<feature type="region of interest" description="Disordered" evidence="1">
    <location>
        <begin position="61"/>
        <end position="114"/>
    </location>
</feature>